<dbReference type="EMBL" id="PFFY01000139">
    <property type="protein sequence ID" value="PIW33735.1"/>
    <property type="molecule type" value="Genomic_DNA"/>
</dbReference>
<gene>
    <name evidence="1" type="ORF">COW28_03010</name>
</gene>
<organism evidence="1 2">
    <name type="scientific">bacterium (Candidatus Ratteibacteria) CG15_BIG_FIL_POST_REV_8_21_14_020_41_12</name>
    <dbReference type="NCBI Taxonomy" id="2014291"/>
    <lineage>
        <taxon>Bacteria</taxon>
        <taxon>Candidatus Ratteibacteria</taxon>
    </lineage>
</organism>
<feature type="non-terminal residue" evidence="1">
    <location>
        <position position="1"/>
    </location>
</feature>
<dbReference type="Proteomes" id="UP000230025">
    <property type="component" value="Unassembled WGS sequence"/>
</dbReference>
<accession>A0A2M7GZ37</accession>
<comment type="caution">
    <text evidence="1">The sequence shown here is derived from an EMBL/GenBank/DDBJ whole genome shotgun (WGS) entry which is preliminary data.</text>
</comment>
<reference evidence="2" key="1">
    <citation type="submission" date="2017-09" db="EMBL/GenBank/DDBJ databases">
        <title>Depth-based differentiation of microbial function through sediment-hosted aquifers and enrichment of novel symbionts in the deep terrestrial subsurface.</title>
        <authorList>
            <person name="Probst A.J."/>
            <person name="Ladd B."/>
            <person name="Jarett J.K."/>
            <person name="Geller-Mcgrath D.E."/>
            <person name="Sieber C.M.K."/>
            <person name="Emerson J.B."/>
            <person name="Anantharaman K."/>
            <person name="Thomas B.C."/>
            <person name="Malmstrom R."/>
            <person name="Stieglmeier M."/>
            <person name="Klingl A."/>
            <person name="Woyke T."/>
            <person name="Ryan C.M."/>
            <person name="Banfield J.F."/>
        </authorList>
    </citation>
    <scope>NUCLEOTIDE SEQUENCE [LARGE SCALE GENOMIC DNA]</scope>
</reference>
<sequence>GASGADECNENGFARAAATMTAEQTTIAGDTIQATHQFTCVTAAETVYGFAVYNSDTLGAGDPLLSCLFAAAQA</sequence>
<evidence type="ECO:0000313" key="1">
    <source>
        <dbReference type="EMBL" id="PIW33735.1"/>
    </source>
</evidence>
<name>A0A2M7GZ37_9BACT</name>
<dbReference type="AlphaFoldDB" id="A0A2M7GZ37"/>
<protein>
    <submittedName>
        <fullName evidence="1">Uncharacterized protein</fullName>
    </submittedName>
</protein>
<feature type="non-terminal residue" evidence="1">
    <location>
        <position position="74"/>
    </location>
</feature>
<evidence type="ECO:0000313" key="2">
    <source>
        <dbReference type="Proteomes" id="UP000230025"/>
    </source>
</evidence>
<proteinExistence type="predicted"/>